<evidence type="ECO:0000313" key="1">
    <source>
        <dbReference type="EMBL" id="CVK35497.1"/>
    </source>
</evidence>
<name>A0A1A7GDM8_9ZZZZ</name>
<dbReference type="EMBL" id="LT158602">
    <property type="protein sequence ID" value="CVK35497.1"/>
    <property type="molecule type" value="Genomic_DNA"/>
</dbReference>
<geneLocation type="plasmid" evidence="1">
    <name>pMC2</name>
</geneLocation>
<keyword evidence="1" id="KW-0614">Plasmid</keyword>
<reference evidence="1" key="1">
    <citation type="journal article" date="2016" name="Sci. Rep.">
        <title>Genomics of high molecular weight plasmids isolated from an on-farm biopurification system.</title>
        <authorList>
            <person name="Martini M.C."/>
            <person name="Wibberg D."/>
            <person name="Lozano M."/>
            <person name="Torres Tejerizo G."/>
            <person name="Albicoro F.J."/>
            <person name="Jaenicke S."/>
            <person name="van Elsas J.D."/>
            <person name="Petroni A."/>
            <person name="Garcillan-Barcia M.P."/>
            <person name="de la Cruz F."/>
            <person name="Schluter A."/>
            <person name="Puhler A."/>
            <person name="Pistorio M."/>
            <person name="Lagares A."/>
            <person name="Del Papa M.F."/>
        </authorList>
    </citation>
    <scope>NUCLEOTIDE SEQUENCE</scope>
    <source>
        <plasmid evidence="1">pMC2</plasmid>
    </source>
</reference>
<organism evidence="1">
    <name type="scientific">biofilter metagenome</name>
    <dbReference type="NCBI Taxonomy" id="1070537"/>
    <lineage>
        <taxon>unclassified sequences</taxon>
        <taxon>metagenomes</taxon>
        <taxon>ecological metagenomes</taxon>
    </lineage>
</organism>
<sequence>MDPVGREAMTNTVIFCAPQGWGKSRRAAELKREFGCTDVEDDWHPFVSRKPYARKPTAATVTPGTLHLTNVSPDLVRELLPNVVNGNQARIVVRGWSEKGGE</sequence>
<accession>A0A1A7GDM8</accession>
<proteinExistence type="predicted"/>
<gene>
    <name evidence="1" type="ORF">MCM2015_pMC2_5</name>
</gene>
<dbReference type="AlphaFoldDB" id="A0A1A7GDM8"/>
<protein>
    <submittedName>
        <fullName evidence="1">Uncharacterized protein</fullName>
    </submittedName>
</protein>